<dbReference type="NCBIfam" id="TIGR01662">
    <property type="entry name" value="HAD-SF-IIIA"/>
    <property type="match status" value="1"/>
</dbReference>
<dbReference type="Pfam" id="PF13419">
    <property type="entry name" value="HAD_2"/>
    <property type="match status" value="1"/>
</dbReference>
<sequence>MIKAVLFDKDGTILRFSNIYTDSLIEYLEDKNLDTIIKKKLFQDIGVGEDRKAQENSILASETIGDVAVVLSKYLDMDANSLFIEIDDYIYNYYKNNKDRIETTCDVIDIFKKLKEKGILIGIFTSDNYRQTKFAMDFLGFTEYIDFIATADTYKKKPDTEALEVFKEKYNLKDEEIIVIGDSKVDMLFGNGTKKLGVTCGTGSREMLEEYADHIIENPSEVFKYI</sequence>
<name>A0ABS6FEJ2_9FIRM</name>
<keyword evidence="1" id="KW-0378">Hydrolase</keyword>
<evidence type="ECO:0000313" key="2">
    <source>
        <dbReference type="Proteomes" id="UP000783742"/>
    </source>
</evidence>
<dbReference type="InterPro" id="IPR041492">
    <property type="entry name" value="HAD_2"/>
</dbReference>
<dbReference type="EMBL" id="JAHLQO010000001">
    <property type="protein sequence ID" value="MBU5668604.1"/>
    <property type="molecule type" value="Genomic_DNA"/>
</dbReference>
<dbReference type="SFLD" id="SFLDS00003">
    <property type="entry name" value="Haloacid_Dehalogenase"/>
    <property type="match status" value="1"/>
</dbReference>
<organism evidence="1 2">
    <name type="scientific">Peptoniphilus ovalis</name>
    <dbReference type="NCBI Taxonomy" id="2841503"/>
    <lineage>
        <taxon>Bacteria</taxon>
        <taxon>Bacillati</taxon>
        <taxon>Bacillota</taxon>
        <taxon>Tissierellia</taxon>
        <taxon>Tissierellales</taxon>
        <taxon>Peptoniphilaceae</taxon>
        <taxon>Peptoniphilus</taxon>
    </lineage>
</organism>
<evidence type="ECO:0000313" key="1">
    <source>
        <dbReference type="EMBL" id="MBU5668604.1"/>
    </source>
</evidence>
<dbReference type="RefSeq" id="WP_216548423.1">
    <property type="nucleotide sequence ID" value="NZ_JAHLQO010000001.1"/>
</dbReference>
<dbReference type="Proteomes" id="UP000783742">
    <property type="component" value="Unassembled WGS sequence"/>
</dbReference>
<reference evidence="1 2" key="1">
    <citation type="submission" date="2021-06" db="EMBL/GenBank/DDBJ databases">
        <authorList>
            <person name="Sun Q."/>
            <person name="Li D."/>
        </authorList>
    </citation>
    <scope>NUCLEOTIDE SEQUENCE [LARGE SCALE GENOMIC DNA]</scope>
    <source>
        <strain evidence="1 2">MSJ-1</strain>
    </source>
</reference>
<dbReference type="InterPro" id="IPR006549">
    <property type="entry name" value="HAD-SF_hydro_IIIA"/>
</dbReference>
<dbReference type="GO" id="GO:0016787">
    <property type="term" value="F:hydrolase activity"/>
    <property type="evidence" value="ECO:0007669"/>
    <property type="project" value="UniProtKB-KW"/>
</dbReference>
<dbReference type="PANTHER" id="PTHR43434">
    <property type="entry name" value="PHOSPHOGLYCOLATE PHOSPHATASE"/>
    <property type="match status" value="1"/>
</dbReference>
<protein>
    <submittedName>
        <fullName evidence="1">HAD family hydrolase</fullName>
    </submittedName>
</protein>
<dbReference type="InterPro" id="IPR050155">
    <property type="entry name" value="HAD-like_hydrolase_sf"/>
</dbReference>
<gene>
    <name evidence="1" type="ORF">KQI68_01990</name>
</gene>
<accession>A0ABS6FEJ2</accession>
<proteinExistence type="predicted"/>
<dbReference type="NCBIfam" id="TIGR01549">
    <property type="entry name" value="HAD-SF-IA-v1"/>
    <property type="match status" value="1"/>
</dbReference>
<comment type="caution">
    <text evidence="1">The sequence shown here is derived from an EMBL/GenBank/DDBJ whole genome shotgun (WGS) entry which is preliminary data.</text>
</comment>
<dbReference type="SFLD" id="SFLDG01129">
    <property type="entry name" value="C1.5:_HAD__Beta-PGM__Phosphata"/>
    <property type="match status" value="1"/>
</dbReference>
<keyword evidence="2" id="KW-1185">Reference proteome</keyword>
<dbReference type="InterPro" id="IPR006439">
    <property type="entry name" value="HAD-SF_hydro_IA"/>
</dbReference>
<dbReference type="PANTHER" id="PTHR43434:SF1">
    <property type="entry name" value="PHOSPHOGLYCOLATE PHOSPHATASE"/>
    <property type="match status" value="1"/>
</dbReference>